<dbReference type="PIRSF" id="PIRSF006060">
    <property type="entry name" value="AA_transporter"/>
    <property type="match status" value="1"/>
</dbReference>
<feature type="transmembrane region" description="Helical" evidence="7">
    <location>
        <begin position="247"/>
        <end position="267"/>
    </location>
</feature>
<keyword evidence="2" id="KW-0813">Transport</keyword>
<organism evidence="9 10">
    <name type="scientific">Bacillus smithii 7_3_47FAA</name>
    <dbReference type="NCBI Taxonomy" id="665952"/>
    <lineage>
        <taxon>Bacteria</taxon>
        <taxon>Bacillati</taxon>
        <taxon>Bacillota</taxon>
        <taxon>Bacilli</taxon>
        <taxon>Bacillales</taxon>
        <taxon>Bacillaceae</taxon>
        <taxon>Bacillus</taxon>
    </lineage>
</organism>
<feature type="transmembrane region" description="Helical" evidence="7">
    <location>
        <begin position="139"/>
        <end position="158"/>
    </location>
</feature>
<dbReference type="Pfam" id="PF00324">
    <property type="entry name" value="AA_permease"/>
    <property type="match status" value="1"/>
</dbReference>
<dbReference type="AlphaFoldDB" id="G9QJ46"/>
<dbReference type="GO" id="GO:0005886">
    <property type="term" value="C:plasma membrane"/>
    <property type="evidence" value="ECO:0007669"/>
    <property type="project" value="UniProtKB-SubCell"/>
</dbReference>
<feature type="domain" description="Amino acid permease/ SLC12A" evidence="8">
    <location>
        <begin position="32"/>
        <end position="458"/>
    </location>
</feature>
<dbReference type="PATRIC" id="fig|665952.3.peg.989"/>
<dbReference type="GO" id="GO:0006865">
    <property type="term" value="P:amino acid transport"/>
    <property type="evidence" value="ECO:0007669"/>
    <property type="project" value="UniProtKB-KW"/>
</dbReference>
<protein>
    <recommendedName>
        <fullName evidence="8">Amino acid permease/ SLC12A domain-containing protein</fullName>
    </recommendedName>
</protein>
<feature type="transmembrane region" description="Helical" evidence="7">
    <location>
        <begin position="412"/>
        <end position="432"/>
    </location>
</feature>
<dbReference type="InterPro" id="IPR004840">
    <property type="entry name" value="Amino_acid_permease_CS"/>
</dbReference>
<feature type="transmembrane region" description="Helical" evidence="7">
    <location>
        <begin position="297"/>
        <end position="325"/>
    </location>
</feature>
<evidence type="ECO:0000256" key="5">
    <source>
        <dbReference type="ARBA" id="ARBA00022989"/>
    </source>
</evidence>
<dbReference type="PROSITE" id="PS00218">
    <property type="entry name" value="AMINO_ACID_PERMEASE_1"/>
    <property type="match status" value="1"/>
</dbReference>
<evidence type="ECO:0000256" key="7">
    <source>
        <dbReference type="SAM" id="Phobius"/>
    </source>
</evidence>
<feature type="transmembrane region" description="Helical" evidence="7">
    <location>
        <begin position="170"/>
        <end position="193"/>
    </location>
</feature>
<feature type="transmembrane region" description="Helical" evidence="7">
    <location>
        <begin position="213"/>
        <end position="235"/>
    </location>
</feature>
<dbReference type="EMBL" id="ACWF01000051">
    <property type="protein sequence ID" value="EHL78839.1"/>
    <property type="molecule type" value="Genomic_DNA"/>
</dbReference>
<dbReference type="PANTHER" id="PTHR43495:SF5">
    <property type="entry name" value="GAMMA-AMINOBUTYRIC ACID PERMEASE"/>
    <property type="match status" value="1"/>
</dbReference>
<dbReference type="HOGENOM" id="CLU_007946_9_3_9"/>
<reference evidence="9 10" key="1">
    <citation type="submission" date="2011-09" db="EMBL/GenBank/DDBJ databases">
        <title>The Genome Sequence of Bacillus smithii 7_3_47FAA.</title>
        <authorList>
            <consortium name="The Broad Institute Genome Sequencing Platform"/>
            <person name="Earl A."/>
            <person name="Ward D."/>
            <person name="Feldgarden M."/>
            <person name="Gevers D."/>
            <person name="Daigneault M."/>
            <person name="Strauss J."/>
            <person name="Allen-Vercoe E."/>
            <person name="Young S.K."/>
            <person name="Zeng Q."/>
            <person name="Gargeya S."/>
            <person name="Fitzgerald M."/>
            <person name="Haas B."/>
            <person name="Abouelleil A."/>
            <person name="Alvarado L."/>
            <person name="Arachchi H.M."/>
            <person name="Berlin A."/>
            <person name="Brown A."/>
            <person name="Chapman S.B."/>
            <person name="Chen Z."/>
            <person name="Dunbar C."/>
            <person name="Freedman E."/>
            <person name="Gearin G."/>
            <person name="Goldberg J."/>
            <person name="Griggs A."/>
            <person name="Gujja S."/>
            <person name="Heiman D."/>
            <person name="Howarth C."/>
            <person name="Larson L."/>
            <person name="Lui A."/>
            <person name="MacDonald P.J.P."/>
            <person name="Montmayeur A."/>
            <person name="Murphy C."/>
            <person name="Neiman D."/>
            <person name="Pearson M."/>
            <person name="Priest M."/>
            <person name="Roberts A."/>
            <person name="Saif S."/>
            <person name="Shea T."/>
            <person name="Shenoy N."/>
            <person name="Sisk P."/>
            <person name="Stolte C."/>
            <person name="Sykes S."/>
            <person name="Wortman J."/>
            <person name="Nusbaum C."/>
            <person name="Birren B."/>
        </authorList>
    </citation>
    <scope>NUCLEOTIDE SEQUENCE [LARGE SCALE GENOMIC DNA]</scope>
    <source>
        <strain evidence="9 10">7_3_47FAA</strain>
    </source>
</reference>
<proteinExistence type="predicted"/>
<name>G9QJ46_9BACI</name>
<feature type="transmembrane region" description="Helical" evidence="7">
    <location>
        <begin position="371"/>
        <end position="392"/>
    </location>
</feature>
<dbReference type="GO" id="GO:0055085">
    <property type="term" value="P:transmembrane transport"/>
    <property type="evidence" value="ECO:0007669"/>
    <property type="project" value="InterPro"/>
</dbReference>
<accession>G9QJ46</accession>
<dbReference type="Proteomes" id="UP000011747">
    <property type="component" value="Unassembled WGS sequence"/>
</dbReference>
<dbReference type="RefSeq" id="WP_003353295.1">
    <property type="nucleotide sequence ID" value="NZ_JH414745.1"/>
</dbReference>
<dbReference type="PANTHER" id="PTHR43495">
    <property type="entry name" value="GABA PERMEASE"/>
    <property type="match status" value="1"/>
</dbReference>
<evidence type="ECO:0000256" key="6">
    <source>
        <dbReference type="ARBA" id="ARBA00023136"/>
    </source>
</evidence>
<dbReference type="Gene3D" id="1.20.1740.10">
    <property type="entry name" value="Amino acid/polyamine transporter I"/>
    <property type="match status" value="1"/>
</dbReference>
<feature type="transmembrane region" description="Helical" evidence="7">
    <location>
        <begin position="27"/>
        <end position="48"/>
    </location>
</feature>
<evidence type="ECO:0000256" key="2">
    <source>
        <dbReference type="ARBA" id="ARBA00022448"/>
    </source>
</evidence>
<keyword evidence="6 7" id="KW-0472">Membrane</keyword>
<evidence type="ECO:0000313" key="9">
    <source>
        <dbReference type="EMBL" id="EHL78839.1"/>
    </source>
</evidence>
<comment type="caution">
    <text evidence="9">The sequence shown here is derived from an EMBL/GenBank/DDBJ whole genome shotgun (WGS) entry which is preliminary data.</text>
</comment>
<feature type="transmembrane region" description="Helical" evidence="7">
    <location>
        <begin position="99"/>
        <end position="119"/>
    </location>
</feature>
<feature type="transmembrane region" description="Helical" evidence="7">
    <location>
        <begin position="60"/>
        <end position="79"/>
    </location>
</feature>
<evidence type="ECO:0000256" key="4">
    <source>
        <dbReference type="ARBA" id="ARBA00022970"/>
    </source>
</evidence>
<feature type="transmembrane region" description="Helical" evidence="7">
    <location>
        <begin position="438"/>
        <end position="456"/>
    </location>
</feature>
<evidence type="ECO:0000256" key="3">
    <source>
        <dbReference type="ARBA" id="ARBA00022692"/>
    </source>
</evidence>
<keyword evidence="4" id="KW-0029">Amino-acid transport</keyword>
<sequence>MKNHHHLLQAVDRQKEKQMKKGEGPHLHWWQLSLIGIGSIIGAGFFLGTGLSIKIAGPSILFGYLIAGITIFFVFSALAEMTVNDPEPGSFRTYARKAYGRSAGFVSGWMYWLSGILIMSSEIVALSTFTQFWFPHTPLWIFSIIYAALGFAINFLGVKNFGQIESLFAVVKISILVCFIGFGALFILGVVHPKEFSIHQSGMGSFFPNGVKGLWSAMIFIFFSFGGIEVVGVASSELDNKKDITKAGTGLIITLVSIYILSLFFVLNMVNWTKIDESESPFVTALSAFQIPYLDSLFNLIIISAAFSTMVGALFSISRVMVSLAEDGDAPKILKEKNSRGVAQKALLITAVGLSISILFSYLLPNTMYEYVTTSAGVIMILNWVLILASHIKLHPTYANNKGSFKVFGYPFTAYIGIAFILLGMSGALLLAKERIGLFISIGLILVIFLCYKFIFRAENRQ</sequence>
<gene>
    <name evidence="9" type="ORF">HMPREF1015_02207</name>
</gene>
<keyword evidence="10" id="KW-1185">Reference proteome</keyword>
<evidence type="ECO:0000259" key="8">
    <source>
        <dbReference type="Pfam" id="PF00324"/>
    </source>
</evidence>
<keyword evidence="5 7" id="KW-1133">Transmembrane helix</keyword>
<feature type="transmembrane region" description="Helical" evidence="7">
    <location>
        <begin position="346"/>
        <end position="365"/>
    </location>
</feature>
<keyword evidence="3 7" id="KW-0812">Transmembrane</keyword>
<evidence type="ECO:0000313" key="10">
    <source>
        <dbReference type="Proteomes" id="UP000011747"/>
    </source>
</evidence>
<dbReference type="InterPro" id="IPR004841">
    <property type="entry name" value="AA-permease/SLC12A_dom"/>
</dbReference>
<comment type="subcellular location">
    <subcellularLocation>
        <location evidence="1">Cell membrane</location>
        <topology evidence="1">Multi-pass membrane protein</topology>
    </subcellularLocation>
</comment>
<evidence type="ECO:0000256" key="1">
    <source>
        <dbReference type="ARBA" id="ARBA00004651"/>
    </source>
</evidence>